<dbReference type="WBParaSite" id="nRc.2.0.1.t23830-RA">
    <property type="protein sequence ID" value="nRc.2.0.1.t23830-RA"/>
    <property type="gene ID" value="nRc.2.0.1.g23830"/>
</dbReference>
<dbReference type="Proteomes" id="UP000887565">
    <property type="component" value="Unplaced"/>
</dbReference>
<evidence type="ECO:0000259" key="1">
    <source>
        <dbReference type="PROSITE" id="PS50181"/>
    </source>
</evidence>
<evidence type="ECO:0000313" key="3">
    <source>
        <dbReference type="WBParaSite" id="nRc.2.0.1.t23830-RA"/>
    </source>
</evidence>
<dbReference type="Gene3D" id="1.20.1280.50">
    <property type="match status" value="1"/>
</dbReference>
<feature type="domain" description="F-box" evidence="1">
    <location>
        <begin position="97"/>
        <end position="144"/>
    </location>
</feature>
<dbReference type="PROSITE" id="PS50181">
    <property type="entry name" value="FBOX"/>
    <property type="match status" value="1"/>
</dbReference>
<accession>A0A915JDF3</accession>
<name>A0A915JDF3_ROMCU</name>
<dbReference type="InterPro" id="IPR036047">
    <property type="entry name" value="F-box-like_dom_sf"/>
</dbReference>
<proteinExistence type="predicted"/>
<protein>
    <submittedName>
        <fullName evidence="3">F-box domain-containing protein</fullName>
    </submittedName>
</protein>
<dbReference type="SUPFAM" id="SSF81383">
    <property type="entry name" value="F-box domain"/>
    <property type="match status" value="1"/>
</dbReference>
<evidence type="ECO:0000313" key="2">
    <source>
        <dbReference type="Proteomes" id="UP000887565"/>
    </source>
</evidence>
<sequence>MCIFEVQFLNGLPTDWRRQLSTNYSLCLTYSHPFSARSFNLSFQVLCNRLLHASLLIPADVQFIGMRLTGLCANVDESILLLDFNVFFKDFDYNQSESHLLHLPMDVLLELMEKLPFRSFFNLCLSCSTMWNNLYENDYVWKVLLRRDFRDIKQYDCYKTRYIELYVGSSQQARFRANRPALAPNSTNDKCDL</sequence>
<dbReference type="AlphaFoldDB" id="A0A915JDF3"/>
<reference evidence="3" key="1">
    <citation type="submission" date="2022-11" db="UniProtKB">
        <authorList>
            <consortium name="WormBaseParasite"/>
        </authorList>
    </citation>
    <scope>IDENTIFICATION</scope>
</reference>
<dbReference type="InterPro" id="IPR001810">
    <property type="entry name" value="F-box_dom"/>
</dbReference>
<keyword evidence="2" id="KW-1185">Reference proteome</keyword>
<organism evidence="2 3">
    <name type="scientific">Romanomermis culicivorax</name>
    <name type="common">Nematode worm</name>
    <dbReference type="NCBI Taxonomy" id="13658"/>
    <lineage>
        <taxon>Eukaryota</taxon>
        <taxon>Metazoa</taxon>
        <taxon>Ecdysozoa</taxon>
        <taxon>Nematoda</taxon>
        <taxon>Enoplea</taxon>
        <taxon>Dorylaimia</taxon>
        <taxon>Mermithida</taxon>
        <taxon>Mermithoidea</taxon>
        <taxon>Mermithidae</taxon>
        <taxon>Romanomermis</taxon>
    </lineage>
</organism>